<dbReference type="GO" id="GO:0004386">
    <property type="term" value="F:helicase activity"/>
    <property type="evidence" value="ECO:0007669"/>
    <property type="project" value="UniProtKB-KW"/>
</dbReference>
<dbReference type="OrthoDB" id="414263at2759"/>
<dbReference type="Gene3D" id="3.40.50.300">
    <property type="entry name" value="P-loop containing nucleotide triphosphate hydrolases"/>
    <property type="match status" value="2"/>
</dbReference>
<evidence type="ECO:0000256" key="1">
    <source>
        <dbReference type="SAM" id="MobiDB-lite"/>
    </source>
</evidence>
<dbReference type="InterPro" id="IPR051055">
    <property type="entry name" value="PIF1_helicase"/>
</dbReference>
<keyword evidence="4" id="KW-1185">Reference proteome</keyword>
<reference evidence="3 4" key="1">
    <citation type="submission" date="2016-02" db="EMBL/GenBank/DDBJ databases">
        <title>Genome analysis of coral dinoflagellate symbionts highlights evolutionary adaptations to a symbiotic lifestyle.</title>
        <authorList>
            <person name="Aranda M."/>
            <person name="Li Y."/>
            <person name="Liew Y.J."/>
            <person name="Baumgarten S."/>
            <person name="Simakov O."/>
            <person name="Wilson M."/>
            <person name="Piel J."/>
            <person name="Ashoor H."/>
            <person name="Bougouffa S."/>
            <person name="Bajic V.B."/>
            <person name="Ryu T."/>
            <person name="Ravasi T."/>
            <person name="Bayer T."/>
            <person name="Micklem G."/>
            <person name="Kim H."/>
            <person name="Bhak J."/>
            <person name="Lajeunesse T.C."/>
            <person name="Voolstra C.R."/>
        </authorList>
    </citation>
    <scope>NUCLEOTIDE SEQUENCE [LARGE SCALE GENOMIC DNA]</scope>
    <source>
        <strain evidence="3 4">CCMP2467</strain>
    </source>
</reference>
<dbReference type="PANTHER" id="PTHR47642:SF6">
    <property type="entry name" value="ATP-DEPENDENT DNA HELICASE"/>
    <property type="match status" value="1"/>
</dbReference>
<dbReference type="InterPro" id="IPR003593">
    <property type="entry name" value="AAA+_ATPase"/>
</dbReference>
<dbReference type="AlphaFoldDB" id="A0A1Q9C034"/>
<dbReference type="EMBL" id="LSRX01002107">
    <property type="protein sequence ID" value="OLP76200.1"/>
    <property type="molecule type" value="Genomic_DNA"/>
</dbReference>
<dbReference type="SUPFAM" id="SSF52540">
    <property type="entry name" value="P-loop containing nucleoside triphosphate hydrolases"/>
    <property type="match status" value="1"/>
</dbReference>
<dbReference type="Proteomes" id="UP000186817">
    <property type="component" value="Unassembled WGS sequence"/>
</dbReference>
<feature type="compositionally biased region" description="Polar residues" evidence="1">
    <location>
        <begin position="526"/>
        <end position="535"/>
    </location>
</feature>
<evidence type="ECO:0000313" key="3">
    <source>
        <dbReference type="EMBL" id="OLP76200.1"/>
    </source>
</evidence>
<dbReference type="PANTHER" id="PTHR47642">
    <property type="entry name" value="ATP-DEPENDENT DNA HELICASE"/>
    <property type="match status" value="1"/>
</dbReference>
<feature type="region of interest" description="Disordered" evidence="1">
    <location>
        <begin position="517"/>
        <end position="538"/>
    </location>
</feature>
<keyword evidence="3" id="KW-0347">Helicase</keyword>
<feature type="domain" description="AAA+ ATPase" evidence="2">
    <location>
        <begin position="141"/>
        <end position="378"/>
    </location>
</feature>
<keyword evidence="3" id="KW-0547">Nucleotide-binding</keyword>
<keyword evidence="3" id="KW-0378">Hydrolase</keyword>
<sequence>MGAEAHTCGEASSLRQAYEMTPEVPMKVELNDPEPYVIPKRNYLGAYGWLYTGAIGDVMGETTIIVKLRRDGELVASLEQAPLSLPWAPDQFGAVSPVPPPAETRGAIDLASSSQPTVPRPRGNEFCYWEPVLHGPTIQASNRILHVTGGPGTGKTEVVIAATRRALEDGCRVLVAGPIGLLVAMYRQRLPADPNLTMETLHSAFQIVRQADEAYIPPGRLRNYDLIILDEFSQIDSPVWRKLQTALAELHPSPYIVLVGDFQQLQPIVGQPRLHQNLQEQILQGAVTCVRLRQHEAARSTDPAMLDFLNRARQSQPTRAELESFFRGRLWSTDLEEAVRCARTLERDGKDFTFLTVTNRGAAAINRARLQLQFPQAASELANNGGVPTDTEPVVLDPGMRLRLTYNVDKDRSFVNGQMGSIRLMLRRDIFVLASDQGTSILVHLICVKGQMFLPVAYGWATTIRRAQGATLGRVGLWFDRRVGDRGYAYVGVSRAKLKADVYHLGQIRRTDWRAVGGENDPAEQSLPSVLSDSTGSDERQRDYLRRLGEADLLAVLLGRRLLPHFRTKLRTGKARLTSAQVPLAASDLIGYLERRQMEFASRRLSSNREALLKLNVVTVVLAYDLGFSWLLSLLPFSKEPEVVLELQKVLAAYAAGWPNLPPGLDLDTAYGLV</sequence>
<evidence type="ECO:0000259" key="2">
    <source>
        <dbReference type="SMART" id="SM00382"/>
    </source>
</evidence>
<comment type="caution">
    <text evidence="3">The sequence shown here is derived from an EMBL/GenBank/DDBJ whole genome shotgun (WGS) entry which is preliminary data.</text>
</comment>
<gene>
    <name evidence="3" type="primary">pif1</name>
    <name evidence="3" type="ORF">AK812_SmicGene43897</name>
</gene>
<keyword evidence="3" id="KW-0067">ATP-binding</keyword>
<evidence type="ECO:0000313" key="4">
    <source>
        <dbReference type="Proteomes" id="UP000186817"/>
    </source>
</evidence>
<dbReference type="Gene3D" id="2.30.30.940">
    <property type="match status" value="1"/>
</dbReference>
<organism evidence="3 4">
    <name type="scientific">Symbiodinium microadriaticum</name>
    <name type="common">Dinoflagellate</name>
    <name type="synonym">Zooxanthella microadriatica</name>
    <dbReference type="NCBI Taxonomy" id="2951"/>
    <lineage>
        <taxon>Eukaryota</taxon>
        <taxon>Sar</taxon>
        <taxon>Alveolata</taxon>
        <taxon>Dinophyceae</taxon>
        <taxon>Suessiales</taxon>
        <taxon>Symbiodiniaceae</taxon>
        <taxon>Symbiodinium</taxon>
    </lineage>
</organism>
<protein>
    <submittedName>
        <fullName evidence="3">ATP-dependent DNA helicase PIF1</fullName>
    </submittedName>
</protein>
<dbReference type="InterPro" id="IPR027417">
    <property type="entry name" value="P-loop_NTPase"/>
</dbReference>
<name>A0A1Q9C034_SYMMI</name>
<proteinExistence type="predicted"/>
<dbReference type="SMART" id="SM00382">
    <property type="entry name" value="AAA"/>
    <property type="match status" value="1"/>
</dbReference>
<accession>A0A1Q9C034</accession>
<dbReference type="Pfam" id="PF13245">
    <property type="entry name" value="AAA_19"/>
    <property type="match status" value="1"/>
</dbReference>